<reference evidence="2 3" key="1">
    <citation type="submission" date="2016-11" db="EMBL/GenBank/DDBJ databases">
        <authorList>
            <person name="Jaros S."/>
            <person name="Januszkiewicz K."/>
            <person name="Wedrychowicz H."/>
        </authorList>
    </citation>
    <scope>NUCLEOTIDE SEQUENCE [LARGE SCALE GENOMIC DNA]</scope>
    <source>
        <strain evidence="2 3">CGMCC 1.8863</strain>
    </source>
</reference>
<proteinExistence type="predicted"/>
<dbReference type="Pfam" id="PF05573">
    <property type="entry name" value="NosL"/>
    <property type="match status" value="1"/>
</dbReference>
<evidence type="ECO:0000313" key="3">
    <source>
        <dbReference type="Proteomes" id="UP000184231"/>
    </source>
</evidence>
<evidence type="ECO:0000256" key="1">
    <source>
        <dbReference type="SAM" id="SignalP"/>
    </source>
</evidence>
<organism evidence="2 3">
    <name type="scientific">Arenibacter nanhaiticus</name>
    <dbReference type="NCBI Taxonomy" id="558155"/>
    <lineage>
        <taxon>Bacteria</taxon>
        <taxon>Pseudomonadati</taxon>
        <taxon>Bacteroidota</taxon>
        <taxon>Flavobacteriia</taxon>
        <taxon>Flavobacteriales</taxon>
        <taxon>Flavobacteriaceae</taxon>
        <taxon>Arenibacter</taxon>
    </lineage>
</organism>
<dbReference type="Proteomes" id="UP000184231">
    <property type="component" value="Unassembled WGS sequence"/>
</dbReference>
<feature type="signal peptide" evidence="1">
    <location>
        <begin position="1"/>
        <end position="21"/>
    </location>
</feature>
<keyword evidence="1" id="KW-0732">Signal</keyword>
<dbReference type="AlphaFoldDB" id="A0A1M6GYY8"/>
<dbReference type="PANTHER" id="PTHR41247">
    <property type="entry name" value="HTH-TYPE TRANSCRIPTIONAL REPRESSOR YCNK"/>
    <property type="match status" value="1"/>
</dbReference>
<protein>
    <submittedName>
        <fullName evidence="2">Copper chaperone NosL</fullName>
    </submittedName>
</protein>
<dbReference type="PROSITE" id="PS51257">
    <property type="entry name" value="PROKAR_LIPOPROTEIN"/>
    <property type="match status" value="1"/>
</dbReference>
<dbReference type="PANTHER" id="PTHR41247:SF1">
    <property type="entry name" value="HTH-TYPE TRANSCRIPTIONAL REPRESSOR YCNK"/>
    <property type="match status" value="1"/>
</dbReference>
<keyword evidence="3" id="KW-1185">Reference proteome</keyword>
<feature type="chain" id="PRO_5012138519" evidence="1">
    <location>
        <begin position="22"/>
        <end position="145"/>
    </location>
</feature>
<evidence type="ECO:0000313" key="2">
    <source>
        <dbReference type="EMBL" id="SHJ15126.1"/>
    </source>
</evidence>
<dbReference type="EMBL" id="FQYX01000012">
    <property type="protein sequence ID" value="SHJ15126.1"/>
    <property type="molecule type" value="Genomic_DNA"/>
</dbReference>
<gene>
    <name evidence="2" type="ORF">SAMN04487911_11255</name>
</gene>
<dbReference type="InterPro" id="IPR008719">
    <property type="entry name" value="N2O_reductase_NosL"/>
</dbReference>
<dbReference type="STRING" id="558155.SAMN04487911_11255"/>
<accession>A0A1M6GYY8</accession>
<dbReference type="SUPFAM" id="SSF160387">
    <property type="entry name" value="NosL/MerB-like"/>
    <property type="match status" value="1"/>
</dbReference>
<dbReference type="RefSeq" id="WP_072764456.1">
    <property type="nucleotide sequence ID" value="NZ_FQYX01000012.1"/>
</dbReference>
<dbReference type="OrthoDB" id="9792749at2"/>
<name>A0A1M6GYY8_9FLAO</name>
<sequence>MKPCYFILSAVLLMLTSCKIAPQPIDYGSDGCYFCSMTIVDRQHAAQIVTKKGKAFKFDAIECMLNHLKEIDQKEVALFLVNDYGKPGELIDARIGHFLISKEISSPMGANLSAFSRAGESKDHIKAYDGVWYSWKELLQYFKSM</sequence>